<dbReference type="PANTHER" id="PTHR30386:SF26">
    <property type="entry name" value="TRANSPORT PROTEIN COMB"/>
    <property type="match status" value="1"/>
</dbReference>
<evidence type="ECO:0000259" key="9">
    <source>
        <dbReference type="Pfam" id="PF02163"/>
    </source>
</evidence>
<dbReference type="InterPro" id="IPR008915">
    <property type="entry name" value="Peptidase_M50"/>
</dbReference>
<evidence type="ECO:0000256" key="1">
    <source>
        <dbReference type="ARBA" id="ARBA00001947"/>
    </source>
</evidence>
<evidence type="ECO:0000256" key="4">
    <source>
        <dbReference type="ARBA" id="ARBA00007931"/>
    </source>
</evidence>
<dbReference type="Pfam" id="PF02163">
    <property type="entry name" value="Peptidase_M50"/>
    <property type="match status" value="1"/>
</dbReference>
<keyword evidence="6 8" id="KW-1133">Transmembrane helix</keyword>
<dbReference type="PANTHER" id="PTHR30386">
    <property type="entry name" value="MEMBRANE FUSION SUBUNIT OF EMRAB-TOLC MULTIDRUG EFFLUX PUMP"/>
    <property type="match status" value="1"/>
</dbReference>
<keyword evidence="11" id="KW-1185">Reference proteome</keyword>
<comment type="similarity">
    <text evidence="4">Belongs to the peptidase M50B family.</text>
</comment>
<evidence type="ECO:0000313" key="11">
    <source>
        <dbReference type="Proteomes" id="UP001548590"/>
    </source>
</evidence>
<feature type="domain" description="Peptidase M50" evidence="9">
    <location>
        <begin position="192"/>
        <end position="287"/>
    </location>
</feature>
<feature type="transmembrane region" description="Helical" evidence="8">
    <location>
        <begin position="382"/>
        <end position="401"/>
    </location>
</feature>
<keyword evidence="7 8" id="KW-0472">Membrane</keyword>
<evidence type="ECO:0000256" key="5">
    <source>
        <dbReference type="ARBA" id="ARBA00022692"/>
    </source>
</evidence>
<evidence type="ECO:0000256" key="3">
    <source>
        <dbReference type="ARBA" id="ARBA00004167"/>
    </source>
</evidence>
<feature type="transmembrane region" description="Helical" evidence="8">
    <location>
        <begin position="421"/>
        <end position="438"/>
    </location>
</feature>
<name>A0ABV2CT57_9RHOO</name>
<proteinExistence type="inferred from homology"/>
<reference evidence="10 11" key="1">
    <citation type="submission" date="2024-07" db="EMBL/GenBank/DDBJ databases">
        <title>Uliginosibacterium paludis KCTC:42655.</title>
        <authorList>
            <person name="Kim M.K."/>
        </authorList>
    </citation>
    <scope>NUCLEOTIDE SEQUENCE [LARGE SCALE GENOMIC DNA]</scope>
    <source>
        <strain evidence="10 11">KCTC 42655</strain>
    </source>
</reference>
<organism evidence="10 11">
    <name type="scientific">Uliginosibacterium paludis</name>
    <dbReference type="NCBI Taxonomy" id="1615952"/>
    <lineage>
        <taxon>Bacteria</taxon>
        <taxon>Pseudomonadati</taxon>
        <taxon>Pseudomonadota</taxon>
        <taxon>Betaproteobacteria</taxon>
        <taxon>Rhodocyclales</taxon>
        <taxon>Zoogloeaceae</taxon>
        <taxon>Uliginosibacterium</taxon>
    </lineage>
</organism>
<keyword evidence="5 8" id="KW-0812">Transmembrane</keyword>
<protein>
    <submittedName>
        <fullName evidence="10">HlyD family efflux transporter periplasmic adaptor subunit</fullName>
    </submittedName>
</protein>
<evidence type="ECO:0000313" key="10">
    <source>
        <dbReference type="EMBL" id="MET1491092.1"/>
    </source>
</evidence>
<comment type="cofactor">
    <cofactor evidence="1">
        <name>Zn(2+)</name>
        <dbReference type="ChEBI" id="CHEBI:29105"/>
    </cofactor>
</comment>
<evidence type="ECO:0000256" key="6">
    <source>
        <dbReference type="ARBA" id="ARBA00022989"/>
    </source>
</evidence>
<evidence type="ECO:0000256" key="7">
    <source>
        <dbReference type="ARBA" id="ARBA00023136"/>
    </source>
</evidence>
<feature type="transmembrane region" description="Helical" evidence="8">
    <location>
        <begin position="248"/>
        <end position="268"/>
    </location>
</feature>
<feature type="transmembrane region" description="Helical" evidence="8">
    <location>
        <begin position="149"/>
        <end position="171"/>
    </location>
</feature>
<evidence type="ECO:0000256" key="8">
    <source>
        <dbReference type="SAM" id="Phobius"/>
    </source>
</evidence>
<feature type="transmembrane region" description="Helical" evidence="8">
    <location>
        <begin position="280"/>
        <end position="297"/>
    </location>
</feature>
<dbReference type="InterPro" id="IPR050739">
    <property type="entry name" value="MFP"/>
</dbReference>
<dbReference type="RefSeq" id="WP_345928801.1">
    <property type="nucleotide sequence ID" value="NZ_JBDIVF010000007.1"/>
</dbReference>
<dbReference type="EMBL" id="JBEWLZ010000009">
    <property type="protein sequence ID" value="MET1491092.1"/>
    <property type="molecule type" value="Genomic_DNA"/>
</dbReference>
<sequence>MSAAVMLPDSLPALREDLQLHQAARHADGSPGWVIQDPVSNQFYRIGWLEFELLSRWSLGDPLSVLQQTAQQTLLVPSAEELETLLTFLAENQLLAIHDPRHTLALLQRARLMKAGGLRWLLHHYLFFRIPLIRPARFLSWLATRLEGLFTPVFLLVLGGLGLVGLMLIARQWDVFQASLRESFSPAGLLAYLVALALTKSLHELGHAVVATRFGLRVGHMGVAFVVMWPMLYTDTGEAWKLDHRKRLAVSAAGILTEFALAVLATFAWNFAAPGALREALFFLATTAWVTSLLLNLSPFMRFDGYFILSDLLDMPNLHERAFSLARSALRRLVLGSSEPDAEHFPPLQRRLLIGFALTTWLYRLSVFMAIALAVYAYFFKLLGIMLFAVEVAWFIVLPIWRELRQWGASRARWSHARRSVLITLLLAPMLLLMLPLPRPVSAPAWVHPARIHNVYTPLAGRLVSLPQEGAVAAGQVLFELVQPELDFRAETAATRSAALASQLRGLAAQEQGESRRAALGQQKALQDAELQAQQAEAARLLLRAPFAGRLVELDPLLAPGGWVGPKTPLALLISSEEWQGELFVSQTDLARVAPGARVRLYPERDALRPLTGRVLGIDGGRVAKLPAQALSAHQGGPVAVTADADGMTPRDALYRVRVALDAPPGSLHFLRASARIEAPPESWLLSALKTVLVVLVRELSF</sequence>
<dbReference type="Proteomes" id="UP001548590">
    <property type="component" value="Unassembled WGS sequence"/>
</dbReference>
<feature type="transmembrane region" description="Helical" evidence="8">
    <location>
        <begin position="352"/>
        <end position="376"/>
    </location>
</feature>
<comment type="subcellular location">
    <subcellularLocation>
        <location evidence="2">Membrane</location>
        <topology evidence="2">Multi-pass membrane protein</topology>
    </subcellularLocation>
    <subcellularLocation>
        <location evidence="3">Membrane</location>
        <topology evidence="3">Single-pass membrane protein</topology>
    </subcellularLocation>
</comment>
<gene>
    <name evidence="10" type="ORF">ABVT11_14730</name>
</gene>
<accession>A0ABV2CT57</accession>
<comment type="caution">
    <text evidence="10">The sequence shown here is derived from an EMBL/GenBank/DDBJ whole genome shotgun (WGS) entry which is preliminary data.</text>
</comment>
<evidence type="ECO:0000256" key="2">
    <source>
        <dbReference type="ARBA" id="ARBA00004141"/>
    </source>
</evidence>